<dbReference type="EMBL" id="VBPA01000249">
    <property type="protein sequence ID" value="TMQ69966.1"/>
    <property type="molecule type" value="Genomic_DNA"/>
</dbReference>
<gene>
    <name evidence="3" type="ORF">E6K80_10000</name>
</gene>
<name>A0A538U236_UNCEI</name>
<feature type="transmembrane region" description="Helical" evidence="2">
    <location>
        <begin position="30"/>
        <end position="50"/>
    </location>
</feature>
<keyword evidence="2" id="KW-1133">Transmembrane helix</keyword>
<dbReference type="Proteomes" id="UP000319836">
    <property type="component" value="Unassembled WGS sequence"/>
</dbReference>
<keyword evidence="2" id="KW-0472">Membrane</keyword>
<feature type="compositionally biased region" description="Pro residues" evidence="1">
    <location>
        <begin position="70"/>
        <end position="99"/>
    </location>
</feature>
<dbReference type="AlphaFoldDB" id="A0A538U236"/>
<proteinExistence type="predicted"/>
<organism evidence="3 4">
    <name type="scientific">Eiseniibacteriota bacterium</name>
    <dbReference type="NCBI Taxonomy" id="2212470"/>
    <lineage>
        <taxon>Bacteria</taxon>
        <taxon>Candidatus Eiseniibacteriota</taxon>
    </lineage>
</organism>
<comment type="caution">
    <text evidence="3">The sequence shown here is derived from an EMBL/GenBank/DDBJ whole genome shotgun (WGS) entry which is preliminary data.</text>
</comment>
<evidence type="ECO:0000256" key="2">
    <source>
        <dbReference type="SAM" id="Phobius"/>
    </source>
</evidence>
<reference evidence="3 4" key="1">
    <citation type="journal article" date="2019" name="Nat. Microbiol.">
        <title>Mediterranean grassland soil C-N compound turnover is dependent on rainfall and depth, and is mediated by genomically divergent microorganisms.</title>
        <authorList>
            <person name="Diamond S."/>
            <person name="Andeer P.F."/>
            <person name="Li Z."/>
            <person name="Crits-Christoph A."/>
            <person name="Burstein D."/>
            <person name="Anantharaman K."/>
            <person name="Lane K.R."/>
            <person name="Thomas B.C."/>
            <person name="Pan C."/>
            <person name="Northen T.R."/>
            <person name="Banfield J.F."/>
        </authorList>
    </citation>
    <scope>NUCLEOTIDE SEQUENCE [LARGE SCALE GENOMIC DNA]</scope>
    <source>
        <strain evidence="3">WS_10</strain>
    </source>
</reference>
<evidence type="ECO:0000313" key="4">
    <source>
        <dbReference type="Proteomes" id="UP000319836"/>
    </source>
</evidence>
<accession>A0A538U236</accession>
<evidence type="ECO:0000256" key="1">
    <source>
        <dbReference type="SAM" id="MobiDB-lite"/>
    </source>
</evidence>
<sequence length="99" mass="10588">MFGVLLLSGLKVVSEVFQLVPFFGWFGKLLWVIAFMLGTVATIMGAGSLLRTKFGQGRDARWWPLFPMRPSTPAPSAPSPPPTSHEPPPASPGEPSPAA</sequence>
<protein>
    <submittedName>
        <fullName evidence="3">Uncharacterized protein</fullName>
    </submittedName>
</protein>
<evidence type="ECO:0000313" key="3">
    <source>
        <dbReference type="EMBL" id="TMQ69966.1"/>
    </source>
</evidence>
<feature type="region of interest" description="Disordered" evidence="1">
    <location>
        <begin position="65"/>
        <end position="99"/>
    </location>
</feature>
<keyword evidence="2" id="KW-0812">Transmembrane</keyword>